<evidence type="ECO:0000313" key="3">
    <source>
        <dbReference type="Proteomes" id="UP000027135"/>
    </source>
</evidence>
<dbReference type="InParanoid" id="A0A067QXP3"/>
<dbReference type="EMBL" id="KK852837">
    <property type="protein sequence ID" value="KDR15232.1"/>
    <property type="molecule type" value="Genomic_DNA"/>
</dbReference>
<protein>
    <submittedName>
        <fullName evidence="2">Uncharacterized protein</fullName>
    </submittedName>
</protein>
<keyword evidence="3" id="KW-1185">Reference proteome</keyword>
<sequence length="137" mass="15632">MRVRQQIVDYSSSLAPLRKHVPVIATFDKQTNAMSVHQKRATKVSRKFDLQVLKDAREEMESTRHTEQYYKSNSTVTTATPIRNNPCQEKPSKAMVRCALLQKKTDYSTSLTPNKTVRTLPRLSDILDGKEPVQNPS</sequence>
<dbReference type="AlphaFoldDB" id="A0A067QXP3"/>
<name>A0A067QXP3_ZOONE</name>
<accession>A0A067QXP3</accession>
<feature type="compositionally biased region" description="Polar residues" evidence="1">
    <location>
        <begin position="69"/>
        <end position="87"/>
    </location>
</feature>
<evidence type="ECO:0000256" key="1">
    <source>
        <dbReference type="SAM" id="MobiDB-lite"/>
    </source>
</evidence>
<gene>
    <name evidence="2" type="ORF">L798_11018</name>
</gene>
<feature type="compositionally biased region" description="Basic and acidic residues" evidence="1">
    <location>
        <begin position="59"/>
        <end position="68"/>
    </location>
</feature>
<organism evidence="2 3">
    <name type="scientific">Zootermopsis nevadensis</name>
    <name type="common">Dampwood termite</name>
    <dbReference type="NCBI Taxonomy" id="136037"/>
    <lineage>
        <taxon>Eukaryota</taxon>
        <taxon>Metazoa</taxon>
        <taxon>Ecdysozoa</taxon>
        <taxon>Arthropoda</taxon>
        <taxon>Hexapoda</taxon>
        <taxon>Insecta</taxon>
        <taxon>Pterygota</taxon>
        <taxon>Neoptera</taxon>
        <taxon>Polyneoptera</taxon>
        <taxon>Dictyoptera</taxon>
        <taxon>Blattodea</taxon>
        <taxon>Blattoidea</taxon>
        <taxon>Termitoidae</taxon>
        <taxon>Termopsidae</taxon>
        <taxon>Zootermopsis</taxon>
    </lineage>
</organism>
<evidence type="ECO:0000313" key="2">
    <source>
        <dbReference type="EMBL" id="KDR15232.1"/>
    </source>
</evidence>
<dbReference type="Proteomes" id="UP000027135">
    <property type="component" value="Unassembled WGS sequence"/>
</dbReference>
<reference evidence="2 3" key="1">
    <citation type="journal article" date="2014" name="Nat. Commun.">
        <title>Molecular traces of alternative social organization in a termite genome.</title>
        <authorList>
            <person name="Terrapon N."/>
            <person name="Li C."/>
            <person name="Robertson H.M."/>
            <person name="Ji L."/>
            <person name="Meng X."/>
            <person name="Booth W."/>
            <person name="Chen Z."/>
            <person name="Childers C.P."/>
            <person name="Glastad K.M."/>
            <person name="Gokhale K."/>
            <person name="Gowin J."/>
            <person name="Gronenberg W."/>
            <person name="Hermansen R.A."/>
            <person name="Hu H."/>
            <person name="Hunt B.G."/>
            <person name="Huylmans A.K."/>
            <person name="Khalil S.M."/>
            <person name="Mitchell R.D."/>
            <person name="Munoz-Torres M.C."/>
            <person name="Mustard J.A."/>
            <person name="Pan H."/>
            <person name="Reese J.T."/>
            <person name="Scharf M.E."/>
            <person name="Sun F."/>
            <person name="Vogel H."/>
            <person name="Xiao J."/>
            <person name="Yang W."/>
            <person name="Yang Z."/>
            <person name="Yang Z."/>
            <person name="Zhou J."/>
            <person name="Zhu J."/>
            <person name="Brent C.S."/>
            <person name="Elsik C.G."/>
            <person name="Goodisman M.A."/>
            <person name="Liberles D.A."/>
            <person name="Roe R.M."/>
            <person name="Vargo E.L."/>
            <person name="Vilcinskas A."/>
            <person name="Wang J."/>
            <person name="Bornberg-Bauer E."/>
            <person name="Korb J."/>
            <person name="Zhang G."/>
            <person name="Liebig J."/>
        </authorList>
    </citation>
    <scope>NUCLEOTIDE SEQUENCE [LARGE SCALE GENOMIC DNA]</scope>
    <source>
        <tissue evidence="2">Whole organism</tissue>
    </source>
</reference>
<feature type="region of interest" description="Disordered" evidence="1">
    <location>
        <begin position="59"/>
        <end position="90"/>
    </location>
</feature>
<proteinExistence type="predicted"/>